<dbReference type="PANTHER" id="PTHR22762:SF133">
    <property type="entry name" value="P-TYPE DOMAIN-CONTAINING PROTEIN"/>
    <property type="match status" value="1"/>
</dbReference>
<dbReference type="CDD" id="cd14752">
    <property type="entry name" value="GH31_N"/>
    <property type="match status" value="2"/>
</dbReference>
<dbReference type="PANTHER" id="PTHR22762">
    <property type="entry name" value="ALPHA-GLUCOSIDASE"/>
    <property type="match status" value="1"/>
</dbReference>
<reference evidence="11" key="3">
    <citation type="submission" date="2025-09" db="UniProtKB">
        <authorList>
            <consortium name="Ensembl"/>
        </authorList>
    </citation>
    <scope>IDENTIFICATION</scope>
    <source>
        <strain evidence="11">Glennie</strain>
    </source>
</reference>
<dbReference type="Pfam" id="PF01055">
    <property type="entry name" value="Glyco_hydro_31_2nd"/>
    <property type="match status" value="2"/>
</dbReference>
<dbReference type="Ensembl" id="ENSOANT00000047703.1">
    <property type="protein sequence ID" value="ENSOANP00000043954.1"/>
    <property type="gene ID" value="ENSOANG00000005443.4"/>
</dbReference>
<evidence type="ECO:0000256" key="9">
    <source>
        <dbReference type="PROSITE-ProRule" id="PRU00779"/>
    </source>
</evidence>
<evidence type="ECO:0000256" key="2">
    <source>
        <dbReference type="ARBA" id="ARBA00007806"/>
    </source>
</evidence>
<dbReference type="CDD" id="cd06602">
    <property type="entry name" value="GH31_MGAM_SI_GAA"/>
    <property type="match status" value="2"/>
</dbReference>
<keyword evidence="8" id="KW-0326">Glycosidase</keyword>
<keyword evidence="12" id="KW-1185">Reference proteome</keyword>
<keyword evidence="4" id="KW-0378">Hydrolase</keyword>
<feature type="domain" description="P-type" evidence="10">
    <location>
        <begin position="1"/>
        <end position="42"/>
    </location>
</feature>
<dbReference type="GeneTree" id="ENSGT00940000164162"/>
<reference evidence="11" key="2">
    <citation type="submission" date="2025-08" db="UniProtKB">
        <authorList>
            <consortium name="Ensembl"/>
        </authorList>
    </citation>
    <scope>IDENTIFICATION</scope>
    <source>
        <strain evidence="11">Glennie</strain>
    </source>
</reference>
<proteinExistence type="inferred from homology"/>
<dbReference type="PROSITE" id="PS51448">
    <property type="entry name" value="P_TREFOIL_2"/>
    <property type="match status" value="2"/>
</dbReference>
<dbReference type="Gene3D" id="4.10.110.10">
    <property type="entry name" value="Spasmolytic Protein, domain 1"/>
    <property type="match status" value="2"/>
</dbReference>
<dbReference type="FunFam" id="3.20.20.80:FF:000016">
    <property type="entry name" value="Maltase-glucoamylase, intestinal"/>
    <property type="match status" value="2"/>
</dbReference>
<dbReference type="GO" id="GO:0030246">
    <property type="term" value="F:carbohydrate binding"/>
    <property type="evidence" value="ECO:0007669"/>
    <property type="project" value="InterPro"/>
</dbReference>
<dbReference type="SUPFAM" id="SSF74650">
    <property type="entry name" value="Galactose mutarotase-like"/>
    <property type="match status" value="2"/>
</dbReference>
<dbReference type="Proteomes" id="UP000002279">
    <property type="component" value="Chromosome 2"/>
</dbReference>
<organism evidence="11 12">
    <name type="scientific">Ornithorhynchus anatinus</name>
    <name type="common">Duckbill platypus</name>
    <dbReference type="NCBI Taxonomy" id="9258"/>
    <lineage>
        <taxon>Eukaryota</taxon>
        <taxon>Metazoa</taxon>
        <taxon>Chordata</taxon>
        <taxon>Craniata</taxon>
        <taxon>Vertebrata</taxon>
        <taxon>Euteleostomi</taxon>
        <taxon>Mammalia</taxon>
        <taxon>Monotremata</taxon>
        <taxon>Ornithorhynchidae</taxon>
        <taxon>Ornithorhynchus</taxon>
    </lineage>
</organism>
<dbReference type="PROSITE" id="PS00707">
    <property type="entry name" value="GLYCOSYL_HYDROL_F31_2"/>
    <property type="match status" value="1"/>
</dbReference>
<evidence type="ECO:0000256" key="8">
    <source>
        <dbReference type="ARBA" id="ARBA00023295"/>
    </source>
</evidence>
<dbReference type="Pfam" id="PF21365">
    <property type="entry name" value="Glyco_hydro_31_3rd"/>
    <property type="match status" value="2"/>
</dbReference>
<comment type="similarity">
    <text evidence="2">Belongs to the glycosyl hydrolase 31 family.</text>
</comment>
<dbReference type="SUPFAM" id="SSF57492">
    <property type="entry name" value="Trefoil"/>
    <property type="match status" value="1"/>
</dbReference>
<dbReference type="InterPro" id="IPR048395">
    <property type="entry name" value="Glyco_hydro_31_C"/>
</dbReference>
<accession>A0A6I8NRT2</accession>
<dbReference type="Gene3D" id="2.60.40.1760">
    <property type="entry name" value="glycosyl hydrolase (family 31)"/>
    <property type="match status" value="2"/>
</dbReference>
<keyword evidence="3" id="KW-0732">Signal</keyword>
<dbReference type="InterPro" id="IPR000519">
    <property type="entry name" value="P_trefoil_dom"/>
</dbReference>
<dbReference type="OMA" id="KCIWESS"/>
<evidence type="ECO:0000256" key="3">
    <source>
        <dbReference type="ARBA" id="ARBA00022729"/>
    </source>
</evidence>
<evidence type="ECO:0000313" key="12">
    <source>
        <dbReference type="Proteomes" id="UP000002279"/>
    </source>
</evidence>
<dbReference type="Pfam" id="PF00088">
    <property type="entry name" value="Trefoil"/>
    <property type="match status" value="2"/>
</dbReference>
<dbReference type="InterPro" id="IPR030459">
    <property type="entry name" value="Glyco_hydro_31_CS"/>
</dbReference>
<dbReference type="InterPro" id="IPR030458">
    <property type="entry name" value="Glyco_hydro_31_AS"/>
</dbReference>
<dbReference type="PROSITE" id="PS00129">
    <property type="entry name" value="GLYCOSYL_HYDROL_F31_1"/>
    <property type="match status" value="1"/>
</dbReference>
<evidence type="ECO:0000256" key="1">
    <source>
        <dbReference type="ARBA" id="ARBA00004370"/>
    </source>
</evidence>
<dbReference type="InterPro" id="IPR013780">
    <property type="entry name" value="Glyco_hydro_b"/>
</dbReference>
<sequence length="1698" mass="190966">MSIRGLGQSTGNHTDLPAMCNRRGCCWSPQGQSRVPSCFFPTNSGYRVVDLQTNFVLRLKRVAAPSLFGHDIPEVILTVKNLTSNCFHFKITDPRIKRFEVPHRAVERFLKEDSFNSTSQAYYFEITNEPQFGLKLKRASNNKVLLDTSIGPLQYADQFLQLSTRLPSINVYGFGEHVHRQYRHDLDWKTWPIFPRDTLPTGDVKNLYGAHTFFLCLEDNTGNSFGVFLLNSNAMEVALQPAPAVTYRTVGGILDFYVFLGSSPEEVVREYLVLIGRPFLPPYWSLGFHLGLEDSGGIARLKDVLKRNQDASIPCDAYFFNTDYMEENKVFTYDRMAFAELPELVGNLSRSGQRLVIRLDPTISKNSSYGPYENGDSQYIWVSEPAGENPLSGKAWPGPTVFPDYSNPLCKNWWTEEFEKFHEQLGFHGTWIDMNAPSNFVNGSDQGCFVNNMNYPPFNPIVDRLLFSGTLCMDAVQHGGLHYDLHGLYGHTMVAATQEAAQGINSTDRSFILTRSTFAGSGKFAAHWLGDNAATWDDLRWSIPGMLEFNLFGIPLVGADICGFRDNTTDELCLRWMQLGAFYPFSRNNNGKGNLDQDPAASGSDSLLANSSRHYLNIRYSLLPYLYTLFYQAHTEGGTVARPLMHEFYWDEATWDVHEQFLWGPGLLITPVLYPGAASPWRKQWVNLTLPQDKIGLHLRAGYIFPFQQPSNNTVFSRLGALGLIVALNYQKKAEGMLFWDDGQSRGALSSPHVATSAQSWPSLGVPSCLVRGCQPTVQPHVGPGMPGCLIGELNLSLGECYTVKWQFTYTNEERFDCLPGQTNVSKDSCEDQKCIWESSSSPGVPSCFYDSIPKFTTSNLQIDSAGITADLTLNDRPTFRSLESITTLRLEVKYHTSSLLQFKVYDPQKKRYEVPVPLNLPSSPHRSMEDRLYDATVTTNPFGILIKRRSTGTVIWNSQLPTFTFEDKFIQISTHLPSRYIYGFGESEHSTFVRNVTWNTWGMFARDQPPQDNLNSYGFHPYYMCLEKGGLAHGVLLLNSNAMDVTLQPTPALTYRTTGGILDFFVVLGPTPELVTQQYTALIGRPAMPPYWALGFQLSRYGYQNDSEIADLYDAMVKAEIPYDVQYSDIDYMERQLDFTLSPDFAGFPALINSMKAAGMRVVLILDPAISGNETKPYPAFTRGKQDDVFIQWPSSGDIVWGKVQARSEGGNSTGLGEDLYRAHVAFPDFFRNSTATWWKREILELHTNSREPHKSLKFDGLWIDMNEPANFVNGAVGGCPNYDLNHPPYRPRKDPGLSSKTLCMESQQFLADGSPVRHYDVHNLYGWSQMKPTYDAIQEATGQRALVISRSTFPSAGRWGGHWLGKNTAAWDQLGKSIIGMMEFSLFGIPYTGADICGFFKEADYEMCARWMQLGAFYPFSRNHNSNGTKRQDPVAWNKTFEDLSRKVLNIRYALLPYLYTLMHDAHVNGSTVVRPLLHEFPEDNATWLIDAQFLLGPAILVSPVLQKVSDKTPSSHKRPGAKLKWDLSLKISRGQWRNLSAPLDHINLHVQGGHILPGQEPANNTHYSRQKLLQLIVALDDRGSAEGQLFWDDGQSIAQFWAQFGSFWARGTRPPVGGHWEGWEGHGIISSPPHLPLYSPAFSMHIPLLTSKLSQSPFLLQHETVLSIKSPFYPNCSGSAPSDVFFSPTGAPPLW</sequence>
<dbReference type="Gene3D" id="2.60.40.1180">
    <property type="entry name" value="Golgi alpha-mannosidase II"/>
    <property type="match status" value="4"/>
</dbReference>
<dbReference type="InterPro" id="IPR044913">
    <property type="entry name" value="P_trefoil_dom_sf"/>
</dbReference>
<evidence type="ECO:0000256" key="4">
    <source>
        <dbReference type="ARBA" id="ARBA00022801"/>
    </source>
</evidence>
<dbReference type="SUPFAM" id="SSF51011">
    <property type="entry name" value="Glycosyl hydrolase domain"/>
    <property type="match status" value="2"/>
</dbReference>
<evidence type="ECO:0000259" key="10">
    <source>
        <dbReference type="PROSITE" id="PS51448"/>
    </source>
</evidence>
<keyword evidence="7" id="KW-0325">Glycoprotein</keyword>
<dbReference type="GO" id="GO:0005975">
    <property type="term" value="P:carbohydrate metabolic process"/>
    <property type="evidence" value="ECO:0007669"/>
    <property type="project" value="InterPro"/>
</dbReference>
<dbReference type="InterPro" id="IPR011013">
    <property type="entry name" value="Gal_mutarotase_sf_dom"/>
</dbReference>
<comment type="subcellular location">
    <subcellularLocation>
        <location evidence="1">Membrane</location>
    </subcellularLocation>
</comment>
<dbReference type="Gene3D" id="3.20.20.80">
    <property type="entry name" value="Glycosidases"/>
    <property type="match status" value="2"/>
</dbReference>
<dbReference type="GO" id="GO:0016020">
    <property type="term" value="C:membrane"/>
    <property type="evidence" value="ECO:0007669"/>
    <property type="project" value="UniProtKB-SubCell"/>
</dbReference>
<evidence type="ECO:0000256" key="6">
    <source>
        <dbReference type="ARBA" id="ARBA00023157"/>
    </source>
</evidence>
<keyword evidence="5" id="KW-0472">Membrane</keyword>
<dbReference type="SMART" id="SM00018">
    <property type="entry name" value="PD"/>
    <property type="match status" value="2"/>
</dbReference>
<protein>
    <recommendedName>
        <fullName evidence="10">P-type domain-containing protein</fullName>
    </recommendedName>
</protein>
<dbReference type="CDD" id="cd00111">
    <property type="entry name" value="Trefoil"/>
    <property type="match status" value="2"/>
</dbReference>
<evidence type="ECO:0000313" key="11">
    <source>
        <dbReference type="Ensembl" id="ENSOANP00000043954.1"/>
    </source>
</evidence>
<feature type="domain" description="P-type" evidence="10">
    <location>
        <begin position="799"/>
        <end position="852"/>
    </location>
</feature>
<reference evidence="11 12" key="1">
    <citation type="journal article" date="2008" name="Nature">
        <title>Genome analysis of the platypus reveals unique signatures of evolution.</title>
        <authorList>
            <person name="Warren W.C."/>
            <person name="Hillier L.W."/>
            <person name="Marshall Graves J.A."/>
            <person name="Birney E."/>
            <person name="Ponting C.P."/>
            <person name="Grutzner F."/>
            <person name="Belov K."/>
            <person name="Miller W."/>
            <person name="Clarke L."/>
            <person name="Chinwalla A.T."/>
            <person name="Yang S.P."/>
            <person name="Heger A."/>
            <person name="Locke D.P."/>
            <person name="Miethke P."/>
            <person name="Waters P.D."/>
            <person name="Veyrunes F."/>
            <person name="Fulton L."/>
            <person name="Fulton B."/>
            <person name="Graves T."/>
            <person name="Wallis J."/>
            <person name="Puente X.S."/>
            <person name="Lopez-Otin C."/>
            <person name="Ordonez G.R."/>
            <person name="Eichler E.E."/>
            <person name="Chen L."/>
            <person name="Cheng Z."/>
            <person name="Deakin J.E."/>
            <person name="Alsop A."/>
            <person name="Thompson K."/>
            <person name="Kirby P."/>
            <person name="Papenfuss A.T."/>
            <person name="Wakefield M.J."/>
            <person name="Olender T."/>
            <person name="Lancet D."/>
            <person name="Huttley G.A."/>
            <person name="Smit A.F."/>
            <person name="Pask A."/>
            <person name="Temple-Smith P."/>
            <person name="Batzer M.A."/>
            <person name="Walker J.A."/>
            <person name="Konkel M.K."/>
            <person name="Harris R.S."/>
            <person name="Whittington C.M."/>
            <person name="Wong E.S."/>
            <person name="Gemmell N.J."/>
            <person name="Buschiazzo E."/>
            <person name="Vargas Jentzsch I.M."/>
            <person name="Merkel A."/>
            <person name="Schmitz J."/>
            <person name="Zemann A."/>
            <person name="Churakov G."/>
            <person name="Kriegs J.O."/>
            <person name="Brosius J."/>
            <person name="Murchison E.P."/>
            <person name="Sachidanandam R."/>
            <person name="Smith C."/>
            <person name="Hannon G.J."/>
            <person name="Tsend-Ayush E."/>
            <person name="McMillan D."/>
            <person name="Attenborough R."/>
            <person name="Rens W."/>
            <person name="Ferguson-Smith M."/>
            <person name="Lefevre C.M."/>
            <person name="Sharp J.A."/>
            <person name="Nicholas K.R."/>
            <person name="Ray D.A."/>
            <person name="Kube M."/>
            <person name="Reinhardt R."/>
            <person name="Pringle T.H."/>
            <person name="Taylor J."/>
            <person name="Jones R.C."/>
            <person name="Nixon B."/>
            <person name="Dacheux J.L."/>
            <person name="Niwa H."/>
            <person name="Sekita Y."/>
            <person name="Huang X."/>
            <person name="Stark A."/>
            <person name="Kheradpour P."/>
            <person name="Kellis M."/>
            <person name="Flicek P."/>
            <person name="Chen Y."/>
            <person name="Webber C."/>
            <person name="Hardison R."/>
            <person name="Nelson J."/>
            <person name="Hallsworth-Pepin K."/>
            <person name="Delehaunty K."/>
            <person name="Markovic C."/>
            <person name="Minx P."/>
            <person name="Feng Y."/>
            <person name="Kremitzki C."/>
            <person name="Mitreva M."/>
            <person name="Glasscock J."/>
            <person name="Wylie T."/>
            <person name="Wohldmann P."/>
            <person name="Thiru P."/>
            <person name="Nhan M.N."/>
            <person name="Pohl C.S."/>
            <person name="Smith S.M."/>
            <person name="Hou S."/>
            <person name="Nefedov M."/>
            <person name="de Jong P.J."/>
            <person name="Renfree M.B."/>
            <person name="Mardis E.R."/>
            <person name="Wilson R.K."/>
        </authorList>
    </citation>
    <scope>NUCLEOTIDE SEQUENCE [LARGE SCALE GENOMIC DNA]</scope>
    <source>
        <strain evidence="11 12">Glennie</strain>
    </source>
</reference>
<dbReference type="InterPro" id="IPR000322">
    <property type="entry name" value="Glyco_hydro_31_TIM"/>
</dbReference>
<comment type="caution">
    <text evidence="9">Lacks conserved residue(s) required for the propagation of feature annotation.</text>
</comment>
<dbReference type="GO" id="GO:0090599">
    <property type="term" value="F:alpha-glucosidase activity"/>
    <property type="evidence" value="ECO:0007669"/>
    <property type="project" value="UniProtKB-ARBA"/>
</dbReference>
<keyword evidence="6" id="KW-1015">Disulfide bond</keyword>
<dbReference type="InterPro" id="IPR017853">
    <property type="entry name" value="GH"/>
</dbReference>
<name>A0A6I8NRT2_ORNAN</name>
<dbReference type="FunFam" id="2.60.40.1760:FF:000001">
    <property type="entry name" value="Maltase-glucoamylase, intestinal"/>
    <property type="match status" value="2"/>
</dbReference>
<evidence type="ECO:0000256" key="5">
    <source>
        <dbReference type="ARBA" id="ARBA00023136"/>
    </source>
</evidence>
<dbReference type="SUPFAM" id="SSF51445">
    <property type="entry name" value="(Trans)glycosidases"/>
    <property type="match status" value="2"/>
</dbReference>
<evidence type="ECO:0000256" key="7">
    <source>
        <dbReference type="ARBA" id="ARBA00023180"/>
    </source>
</evidence>